<protein>
    <recommendedName>
        <fullName evidence="2">tRNAHis guanylyltransferase catalytic domain-containing protein</fullName>
    </recommendedName>
</protein>
<dbReference type="PANTHER" id="PTHR12729:SF1">
    <property type="entry name" value="TRNAHIS GUANYLYLTRANSFERASE CATALYTIC DOMAIN-CONTAINING PROTEIN"/>
    <property type="match status" value="1"/>
</dbReference>
<feature type="region of interest" description="Disordered" evidence="1">
    <location>
        <begin position="389"/>
        <end position="420"/>
    </location>
</feature>
<sequence>MPGVQRDAGAWDKSDAGTDSDTDSSDGRVVRVNMGDASDDEATPDEYRWLGDEHEDLGRVDSVPARLDGIGWTDDAFRAAALHGEGDSKFHEVLGRAAEASRSLDPYDPTCRSFYVRVDGVGFTNWSKTHGIAKPYDGAVHGAFVSAAAATMRHFRQKGLGVVAAYTQSDEVTFLCAGPAVLAGGASDPSRRLLTLFTSVFSKRFEQALRATKPEAAAEAFFEARVVAAATRSAGILALIWRRLDATRNASSQALRHLHGVRVQQELPPVDEALLADLTAGGVPEMRARRALMAGSATADAARAWLRSHAEGIDDPIEMIGRPHARQRLLLAECGTPWDTLPPALRYGTLLFAGDDRGRHVRLRVPRTRDEAEALERAIFDEQSWDTLGDAHPEAPAAAAAGPARGRPVPAARPAPAAPVIGPAPPAGFVRVDRGCPALDREGRDDRWCDAVETNPSQNAWGRLAERVANEFAGVLLWAKPVQPARSGDPSAGWRVAVLRLERVEPAGPTLTFAVEGAGFISQQKAAKHAAAASVAPLLDAALAADRANDVTTARQRARPLSILERLSQARSWPAPEPSGSDAVTWGPEGAVARAPRCAKGGGDKLQLAALVALRSLDLDAVAAAPVAPAPPPPPRPQEQSVPPPAPSAAGGRVLDLAIAICGDTNAGRRRDRGGREMTREEVDQLKKRVEGRRVAWGSPGNTSSGVVEDVTLIGADSLKLSGFSGLDVTVATYYRLQGDGEKWGVRAAVKHLGHDDDRVAELRAALVRRKPLEYQSFPCLVVRQSRKQKVPDNVPVELASLVGA</sequence>
<dbReference type="Gene3D" id="1.10.8.10">
    <property type="entry name" value="DNA helicase RuvA subunit, C-terminal domain"/>
    <property type="match status" value="1"/>
</dbReference>
<feature type="compositionally biased region" description="Pro residues" evidence="1">
    <location>
        <begin position="628"/>
        <end position="647"/>
    </location>
</feature>
<comment type="caution">
    <text evidence="3">The sequence shown here is derived from an EMBL/GenBank/DDBJ whole genome shotgun (WGS) entry which is preliminary data.</text>
</comment>
<reference evidence="3" key="1">
    <citation type="submission" date="2021-11" db="EMBL/GenBank/DDBJ databases">
        <authorList>
            <consortium name="Genoscope - CEA"/>
            <person name="William W."/>
        </authorList>
    </citation>
    <scope>NUCLEOTIDE SEQUENCE</scope>
</reference>
<organism evidence="3 4">
    <name type="scientific">Pelagomonas calceolata</name>
    <dbReference type="NCBI Taxonomy" id="35677"/>
    <lineage>
        <taxon>Eukaryota</taxon>
        <taxon>Sar</taxon>
        <taxon>Stramenopiles</taxon>
        <taxon>Ochrophyta</taxon>
        <taxon>Pelagophyceae</taxon>
        <taxon>Pelagomonadales</taxon>
        <taxon>Pelagomonadaceae</taxon>
        <taxon>Pelagomonas</taxon>
    </lineage>
</organism>
<dbReference type="PANTHER" id="PTHR12729">
    <property type="entry name" value="TRNA(HIS) GUANYLYLTRANSFERASE-RELATED"/>
    <property type="match status" value="1"/>
</dbReference>
<feature type="region of interest" description="Disordered" evidence="1">
    <location>
        <begin position="625"/>
        <end position="649"/>
    </location>
</feature>
<evidence type="ECO:0000256" key="1">
    <source>
        <dbReference type="SAM" id="MobiDB-lite"/>
    </source>
</evidence>
<accession>A0A8J2SCD4</accession>
<dbReference type="GO" id="GO:0000287">
    <property type="term" value="F:magnesium ion binding"/>
    <property type="evidence" value="ECO:0007669"/>
    <property type="project" value="InterPro"/>
</dbReference>
<dbReference type="Gene3D" id="3.30.70.3000">
    <property type="match status" value="1"/>
</dbReference>
<feature type="compositionally biased region" description="Pro residues" evidence="1">
    <location>
        <begin position="411"/>
        <end position="420"/>
    </location>
</feature>
<feature type="compositionally biased region" description="Low complexity" evidence="1">
    <location>
        <begin position="395"/>
        <end position="410"/>
    </location>
</feature>
<dbReference type="OrthoDB" id="62560at2759"/>
<dbReference type="Pfam" id="PF04446">
    <property type="entry name" value="Thg1"/>
    <property type="match status" value="1"/>
</dbReference>
<dbReference type="InterPro" id="IPR024956">
    <property type="entry name" value="tRNAHis_GuaTrfase_cat"/>
</dbReference>
<keyword evidence="4" id="KW-1185">Reference proteome</keyword>
<evidence type="ECO:0000313" key="3">
    <source>
        <dbReference type="EMBL" id="CAH0367821.1"/>
    </source>
</evidence>
<dbReference type="AlphaFoldDB" id="A0A8J2SCD4"/>
<evidence type="ECO:0000259" key="2">
    <source>
        <dbReference type="Pfam" id="PF04446"/>
    </source>
</evidence>
<gene>
    <name evidence="3" type="ORF">PECAL_2P08600</name>
</gene>
<proteinExistence type="predicted"/>
<dbReference type="Proteomes" id="UP000789595">
    <property type="component" value="Unassembled WGS sequence"/>
</dbReference>
<dbReference type="EMBL" id="CAKKNE010000002">
    <property type="protein sequence ID" value="CAH0367821.1"/>
    <property type="molecule type" value="Genomic_DNA"/>
</dbReference>
<dbReference type="InterPro" id="IPR038469">
    <property type="entry name" value="tRNAHis_GuaTrfase_Thg1_sf"/>
</dbReference>
<feature type="region of interest" description="Disordered" evidence="1">
    <location>
        <begin position="1"/>
        <end position="44"/>
    </location>
</feature>
<name>A0A8J2SCD4_9STRA</name>
<dbReference type="GO" id="GO:0006400">
    <property type="term" value="P:tRNA modification"/>
    <property type="evidence" value="ECO:0007669"/>
    <property type="project" value="InterPro"/>
</dbReference>
<dbReference type="GO" id="GO:0008193">
    <property type="term" value="F:tRNA guanylyltransferase activity"/>
    <property type="evidence" value="ECO:0007669"/>
    <property type="project" value="InterPro"/>
</dbReference>
<feature type="domain" description="tRNAHis guanylyltransferase catalytic" evidence="2">
    <location>
        <begin position="113"/>
        <end position="228"/>
    </location>
</feature>
<evidence type="ECO:0000313" key="4">
    <source>
        <dbReference type="Proteomes" id="UP000789595"/>
    </source>
</evidence>
<dbReference type="InterPro" id="IPR007537">
    <property type="entry name" value="tRNAHis_GuaTrfase_Thg1"/>
</dbReference>